<name>A0AC60P4K2_IXOPE</name>
<accession>A0AC60P4K2</accession>
<keyword evidence="2" id="KW-1185">Reference proteome</keyword>
<comment type="caution">
    <text evidence="1">The sequence shown here is derived from an EMBL/GenBank/DDBJ whole genome shotgun (WGS) entry which is preliminary data.</text>
</comment>
<dbReference type="Proteomes" id="UP000805193">
    <property type="component" value="Unassembled WGS sequence"/>
</dbReference>
<proteinExistence type="predicted"/>
<gene>
    <name evidence="1" type="ORF">HPB47_008483</name>
</gene>
<evidence type="ECO:0000313" key="2">
    <source>
        <dbReference type="Proteomes" id="UP000805193"/>
    </source>
</evidence>
<organism evidence="1 2">
    <name type="scientific">Ixodes persulcatus</name>
    <name type="common">Taiga tick</name>
    <dbReference type="NCBI Taxonomy" id="34615"/>
    <lineage>
        <taxon>Eukaryota</taxon>
        <taxon>Metazoa</taxon>
        <taxon>Ecdysozoa</taxon>
        <taxon>Arthropoda</taxon>
        <taxon>Chelicerata</taxon>
        <taxon>Arachnida</taxon>
        <taxon>Acari</taxon>
        <taxon>Parasitiformes</taxon>
        <taxon>Ixodida</taxon>
        <taxon>Ixodoidea</taxon>
        <taxon>Ixodidae</taxon>
        <taxon>Ixodinae</taxon>
        <taxon>Ixodes</taxon>
    </lineage>
</organism>
<reference evidence="1 2" key="1">
    <citation type="journal article" date="2020" name="Cell">
        <title>Large-Scale Comparative Analyses of Tick Genomes Elucidate Their Genetic Diversity and Vector Capacities.</title>
        <authorList>
            <consortium name="Tick Genome and Microbiome Consortium (TIGMIC)"/>
            <person name="Jia N."/>
            <person name="Wang J."/>
            <person name="Shi W."/>
            <person name="Du L."/>
            <person name="Sun Y."/>
            <person name="Zhan W."/>
            <person name="Jiang J.F."/>
            <person name="Wang Q."/>
            <person name="Zhang B."/>
            <person name="Ji P."/>
            <person name="Bell-Sakyi L."/>
            <person name="Cui X.M."/>
            <person name="Yuan T.T."/>
            <person name="Jiang B.G."/>
            <person name="Yang W.F."/>
            <person name="Lam T.T."/>
            <person name="Chang Q.C."/>
            <person name="Ding S.J."/>
            <person name="Wang X.J."/>
            <person name="Zhu J.G."/>
            <person name="Ruan X.D."/>
            <person name="Zhao L."/>
            <person name="Wei J.T."/>
            <person name="Ye R.Z."/>
            <person name="Que T.C."/>
            <person name="Du C.H."/>
            <person name="Zhou Y.H."/>
            <person name="Cheng J.X."/>
            <person name="Dai P.F."/>
            <person name="Guo W.B."/>
            <person name="Han X.H."/>
            <person name="Huang E.J."/>
            <person name="Li L.F."/>
            <person name="Wei W."/>
            <person name="Gao Y.C."/>
            <person name="Liu J.Z."/>
            <person name="Shao H.Z."/>
            <person name="Wang X."/>
            <person name="Wang C.C."/>
            <person name="Yang T.C."/>
            <person name="Huo Q.B."/>
            <person name="Li W."/>
            <person name="Chen H.Y."/>
            <person name="Chen S.E."/>
            <person name="Zhou L.G."/>
            <person name="Ni X.B."/>
            <person name="Tian J.H."/>
            <person name="Sheng Y."/>
            <person name="Liu T."/>
            <person name="Pan Y.S."/>
            <person name="Xia L.Y."/>
            <person name="Li J."/>
            <person name="Zhao F."/>
            <person name="Cao W.C."/>
        </authorList>
    </citation>
    <scope>NUCLEOTIDE SEQUENCE [LARGE SCALE GENOMIC DNA]</scope>
    <source>
        <strain evidence="1">Iper-2018</strain>
    </source>
</reference>
<sequence length="385" mass="43233">MTGRGQFVVMDETERNPSPPPGFLEAEKTLGADRIGETVFSRHWVFQCLLNALKAAENESANGEADMEEVVELDKEVEQELCTLWDMAANSDVARFLHEFKAFEIFLQIIKTSRSPRLVEILVGILGNMAVFPDLSLALSQEDSMLQMALQLLGGSDAPTLLQVLRLCHTCLANRESLPLWLAAIRGADSCLPHITFILGNSINEELLKVCFQVLDCVVDEDPSLCSYCVNEEFVTAVFAAAGHLSAMEKQEFLDAFWHLLHVLDYETDIRDMLVPWRDKLETLLFDWLQGQGQESPTLPPRSCWRTLGTGLILVTDLRDTSRASASQPLARNLCRRLQEMYQLLQSRLQEAQAEERLALPRADSLDDSFHLLNNALERALNPSS</sequence>
<evidence type="ECO:0000313" key="1">
    <source>
        <dbReference type="EMBL" id="KAG0414354.1"/>
    </source>
</evidence>
<protein>
    <submittedName>
        <fullName evidence="1">Uncharacterized protein</fullName>
    </submittedName>
</protein>
<dbReference type="EMBL" id="JABSTQ010011185">
    <property type="protein sequence ID" value="KAG0414354.1"/>
    <property type="molecule type" value="Genomic_DNA"/>
</dbReference>